<name>A0ABX1Z4D6_9BACL</name>
<dbReference type="Proteomes" id="UP000658690">
    <property type="component" value="Unassembled WGS sequence"/>
</dbReference>
<evidence type="ECO:0000313" key="10">
    <source>
        <dbReference type="Proteomes" id="UP000658690"/>
    </source>
</evidence>
<dbReference type="Pfam" id="PF00528">
    <property type="entry name" value="BPD_transp_1"/>
    <property type="match status" value="1"/>
</dbReference>
<feature type="domain" description="ABC transmembrane type-1" evidence="8">
    <location>
        <begin position="125"/>
        <end position="346"/>
    </location>
</feature>
<evidence type="ECO:0000313" key="9">
    <source>
        <dbReference type="EMBL" id="NOU87094.1"/>
    </source>
</evidence>
<feature type="transmembrane region" description="Helical" evidence="7">
    <location>
        <begin position="207"/>
        <end position="227"/>
    </location>
</feature>
<dbReference type="EMBL" id="WHOC01000076">
    <property type="protein sequence ID" value="NOU87094.1"/>
    <property type="molecule type" value="Genomic_DNA"/>
</dbReference>
<evidence type="ECO:0000256" key="6">
    <source>
        <dbReference type="ARBA" id="ARBA00023136"/>
    </source>
</evidence>
<dbReference type="SUPFAM" id="SSF161098">
    <property type="entry name" value="MetI-like"/>
    <property type="match status" value="1"/>
</dbReference>
<sequence length="357" mass="39975">MNPGPEFLQLCAVYIKFKGGIVKKGGAIMALPIQNKGAIPMMTDLSVKSDMTPAVSVRALNPFRLFWRKYGAAYLMLLIPVCCFVLFSLYPIAWAVKYVFYYYDGVRPERFTGLANFRRLMDDQIYWSSLWKQALFSLKIILELPLAFMLALFLSSQLKGKNVFRAMFVMPYILPASTMALVVYILLNPYNGGLNQLLLALNLIDQPIAFLSGGWTAFVSGMVLDAWQYFGINMLLLLVGLTSIPKDVYESADIDGASGWTKVRYISLPMMGRILQMILFLSILGTLKSMGPFLVLTDGGPNYATELTFLYIFHQFFGGDAGTNYGYGATVAVFTALILVVISIGYFKLTKKMDYHN</sequence>
<evidence type="ECO:0000256" key="4">
    <source>
        <dbReference type="ARBA" id="ARBA00022692"/>
    </source>
</evidence>
<evidence type="ECO:0000256" key="5">
    <source>
        <dbReference type="ARBA" id="ARBA00022989"/>
    </source>
</evidence>
<dbReference type="PANTHER" id="PTHR43005">
    <property type="entry name" value="BLR7065 PROTEIN"/>
    <property type="match status" value="1"/>
</dbReference>
<evidence type="ECO:0000256" key="1">
    <source>
        <dbReference type="ARBA" id="ARBA00004651"/>
    </source>
</evidence>
<dbReference type="InterPro" id="IPR000515">
    <property type="entry name" value="MetI-like"/>
</dbReference>
<dbReference type="PANTHER" id="PTHR43005:SF1">
    <property type="entry name" value="SPERMIDINE_PUTRESCINE TRANSPORT SYSTEM PERMEASE PROTEIN"/>
    <property type="match status" value="1"/>
</dbReference>
<keyword evidence="10" id="KW-1185">Reference proteome</keyword>
<proteinExistence type="inferred from homology"/>
<evidence type="ECO:0000256" key="3">
    <source>
        <dbReference type="ARBA" id="ARBA00022475"/>
    </source>
</evidence>
<feature type="transmembrane region" description="Helical" evidence="7">
    <location>
        <begin position="325"/>
        <end position="347"/>
    </location>
</feature>
<keyword evidence="5 7" id="KW-1133">Transmembrane helix</keyword>
<feature type="transmembrane region" description="Helical" evidence="7">
    <location>
        <begin position="166"/>
        <end position="187"/>
    </location>
</feature>
<feature type="transmembrane region" description="Helical" evidence="7">
    <location>
        <begin position="274"/>
        <end position="295"/>
    </location>
</feature>
<comment type="subcellular location">
    <subcellularLocation>
        <location evidence="1 7">Cell membrane</location>
        <topology evidence="1 7">Multi-pass membrane protein</topology>
    </subcellularLocation>
</comment>
<feature type="transmembrane region" description="Helical" evidence="7">
    <location>
        <begin position="72"/>
        <end position="93"/>
    </location>
</feature>
<accession>A0ABX1Z4D6</accession>
<reference evidence="9 10" key="1">
    <citation type="submission" date="2019-10" db="EMBL/GenBank/DDBJ databases">
        <title>Description of Paenibacillus choica sp. nov.</title>
        <authorList>
            <person name="Carlier A."/>
            <person name="Qi S."/>
        </authorList>
    </citation>
    <scope>NUCLEOTIDE SEQUENCE [LARGE SCALE GENOMIC DNA]</scope>
    <source>
        <strain evidence="9 10">LMG 31460</strain>
    </source>
</reference>
<keyword evidence="4 7" id="KW-0812">Transmembrane</keyword>
<dbReference type="InterPro" id="IPR035906">
    <property type="entry name" value="MetI-like_sf"/>
</dbReference>
<dbReference type="PROSITE" id="PS50928">
    <property type="entry name" value="ABC_TM1"/>
    <property type="match status" value="1"/>
</dbReference>
<comment type="caution">
    <text evidence="9">The sequence shown here is derived from an EMBL/GenBank/DDBJ whole genome shotgun (WGS) entry which is preliminary data.</text>
</comment>
<comment type="similarity">
    <text evidence="7">Belongs to the binding-protein-dependent transport system permease family.</text>
</comment>
<protein>
    <submittedName>
        <fullName evidence="9">ABC transporter permease subunit</fullName>
    </submittedName>
</protein>
<evidence type="ECO:0000256" key="2">
    <source>
        <dbReference type="ARBA" id="ARBA00022448"/>
    </source>
</evidence>
<gene>
    <name evidence="9" type="ORF">GC102_15080</name>
</gene>
<dbReference type="CDD" id="cd06261">
    <property type="entry name" value="TM_PBP2"/>
    <property type="match status" value="1"/>
</dbReference>
<keyword evidence="6 7" id="KW-0472">Membrane</keyword>
<feature type="transmembrane region" description="Helical" evidence="7">
    <location>
        <begin position="134"/>
        <end position="154"/>
    </location>
</feature>
<organism evidence="9 10">
    <name type="scientific">Paenibacillus germinis</name>
    <dbReference type="NCBI Taxonomy" id="2654979"/>
    <lineage>
        <taxon>Bacteria</taxon>
        <taxon>Bacillati</taxon>
        <taxon>Bacillota</taxon>
        <taxon>Bacilli</taxon>
        <taxon>Bacillales</taxon>
        <taxon>Paenibacillaceae</taxon>
        <taxon>Paenibacillus</taxon>
    </lineage>
</organism>
<evidence type="ECO:0000259" key="8">
    <source>
        <dbReference type="PROSITE" id="PS50928"/>
    </source>
</evidence>
<keyword evidence="3" id="KW-1003">Cell membrane</keyword>
<evidence type="ECO:0000256" key="7">
    <source>
        <dbReference type="RuleBase" id="RU363032"/>
    </source>
</evidence>
<dbReference type="Gene3D" id="1.10.3720.10">
    <property type="entry name" value="MetI-like"/>
    <property type="match status" value="1"/>
</dbReference>
<keyword evidence="2 7" id="KW-0813">Transport</keyword>